<proteinExistence type="predicted"/>
<dbReference type="InterPro" id="IPR001828">
    <property type="entry name" value="ANF_lig-bd_rcpt"/>
</dbReference>
<accession>A0AAU9IZU3</accession>
<evidence type="ECO:0000256" key="2">
    <source>
        <dbReference type="ARBA" id="ARBA00022692"/>
    </source>
</evidence>
<feature type="transmembrane region" description="Helical" evidence="5">
    <location>
        <begin position="1015"/>
        <end position="1033"/>
    </location>
</feature>
<feature type="transmembrane region" description="Helical" evidence="5">
    <location>
        <begin position="766"/>
        <end position="787"/>
    </location>
</feature>
<dbReference type="EMBL" id="CAJZBQ010000021">
    <property type="protein sequence ID" value="CAG9319128.1"/>
    <property type="molecule type" value="Genomic_DNA"/>
</dbReference>
<dbReference type="Gene3D" id="3.40.50.2300">
    <property type="match status" value="3"/>
</dbReference>
<feature type="transmembrane region" description="Helical" evidence="5">
    <location>
        <begin position="1072"/>
        <end position="1092"/>
    </location>
</feature>
<organism evidence="7 8">
    <name type="scientific">Blepharisma stoltei</name>
    <dbReference type="NCBI Taxonomy" id="1481888"/>
    <lineage>
        <taxon>Eukaryota</taxon>
        <taxon>Sar</taxon>
        <taxon>Alveolata</taxon>
        <taxon>Ciliophora</taxon>
        <taxon>Postciliodesmatophora</taxon>
        <taxon>Heterotrichea</taxon>
        <taxon>Heterotrichida</taxon>
        <taxon>Blepharismidae</taxon>
        <taxon>Blepharisma</taxon>
    </lineage>
</organism>
<protein>
    <recommendedName>
        <fullName evidence="6">Receptor ligand binding region domain-containing protein</fullName>
    </recommendedName>
</protein>
<feature type="transmembrane region" description="Helical" evidence="5">
    <location>
        <begin position="857"/>
        <end position="881"/>
    </location>
</feature>
<evidence type="ECO:0000256" key="5">
    <source>
        <dbReference type="SAM" id="Phobius"/>
    </source>
</evidence>
<dbReference type="AlphaFoldDB" id="A0AAU9IZU3"/>
<evidence type="ECO:0000259" key="6">
    <source>
        <dbReference type="Pfam" id="PF01094"/>
    </source>
</evidence>
<dbReference type="Pfam" id="PF01094">
    <property type="entry name" value="ANF_receptor"/>
    <property type="match status" value="1"/>
</dbReference>
<comment type="caution">
    <text evidence="7">The sequence shown here is derived from an EMBL/GenBank/DDBJ whole genome shotgun (WGS) entry which is preliminary data.</text>
</comment>
<keyword evidence="2 5" id="KW-0812">Transmembrane</keyword>
<keyword evidence="4 5" id="KW-0472">Membrane</keyword>
<evidence type="ECO:0000256" key="3">
    <source>
        <dbReference type="ARBA" id="ARBA00022989"/>
    </source>
</evidence>
<keyword evidence="8" id="KW-1185">Reference proteome</keyword>
<comment type="subcellular location">
    <subcellularLocation>
        <location evidence="1">Membrane</location>
    </subcellularLocation>
</comment>
<gene>
    <name evidence="7" type="ORF">BSTOLATCC_MIC22478</name>
</gene>
<feature type="transmembrane region" description="Helical" evidence="5">
    <location>
        <begin position="952"/>
        <end position="971"/>
    </location>
</feature>
<feature type="transmembrane region" description="Helical" evidence="5">
    <location>
        <begin position="808"/>
        <end position="826"/>
    </location>
</feature>
<dbReference type="InterPro" id="IPR028082">
    <property type="entry name" value="Peripla_BP_I"/>
</dbReference>
<feature type="transmembrane region" description="Helical" evidence="5">
    <location>
        <begin position="983"/>
        <end position="1003"/>
    </location>
</feature>
<evidence type="ECO:0000256" key="1">
    <source>
        <dbReference type="ARBA" id="ARBA00004370"/>
    </source>
</evidence>
<name>A0AAU9IZU3_9CILI</name>
<sequence>MLRMWFILLRRLFLKLFLVALLLNLSLSLEIILIQSNENFKGNLWNEETLINYLVDASPQIDWHICPYISAAKCIEFYQDSYILIDLSQDLTTQAEISELCREYKKVHLVAQDEFKYHNDLTFSVISSKKAKFSAFFTLLNFYNWSKGTIFTNWYNQEMFLNFTESFNLLTIESMIDMENLIMRVVPPLGSTLYYIFTQNNESISIQTYLIEANLLTEGNGIILNQKSGYRCKIEGALIVTDMGNEYADSEEKYLGSSILTFLKEIENSENFLDVVNILEKEHNSHYGQNKFSIINIQGGERVIIGSIIEGVAFMPNNPIFPGNTTSIPKSHKKILDISIEAGSTNPNYSPSTVGPLAARGSYLAVSYINAGTSGILSNFQINMFNYDCGASVYNATFSKACFQKDFDSFGLAHIVSYASSMALGTVKLFKSLNWNFPLLGINSDPSFNSSTLYPWYQRVWPSSSFTLPLIPVLLRSLGWQKAAILYQNDSWGQNGYYFLNLGANTHNLILVNPDNTRAIPIGLDRNTIKNHSDILQGVIDSNARLVILLVQVPLVQYVIEAFYDLGLRRGDILIFVSVPDILSNILTTDDYLYKRLEIGVPMMTFFGQQWVGKLGEGAYSKILQLYNNTAPSSFACHYFDIIYLIGHALDFMINRGQDYTNPYKLESVIRNTQFIGCSGSVIIEKGSNDRFVSVLSVQADKFDINGNVVKYFIGELKPYSTQMLQISTPLIYPDGTTIKPADLRNQNTDCPFPDSEIKTFVKGKILVFCICFAITLISIIITFIIWKRWWKFSIEELKEKQEISFQDAVVAATIAIEFFQFASMGPNMSYLSSALGNFSNSLTLEMTNIIKLRNGMFWIIVDAVYGLIVLWLSMCGVILLRLDEKYLHFTLFRFIAWLADYMMPILGNLCFIPFISICLDIFVCDQSIGDNFTDSFLSYDCYYFCWKGEHLAYAILSFFALLCYEPLAVFCRPLWQEFQSLLHVKAAPLFLMVKTIIQVALIVMNKTVKRAQDITHGALFVLVMIIYIAFLFKFKPYNYSRFNLWQNLSLIGVVWLAILSTIALGAKGNSAILTVLLCAGWAMIGISGLYIQKKKCPSLLFRKKGNDTTNLFKFAFTFGRSSRKALTRIAPSSASSELQHNK</sequence>
<feature type="domain" description="Receptor ligand binding region" evidence="6">
    <location>
        <begin position="364"/>
        <end position="689"/>
    </location>
</feature>
<reference evidence="7" key="1">
    <citation type="submission" date="2021-09" db="EMBL/GenBank/DDBJ databases">
        <authorList>
            <consortium name="AG Swart"/>
            <person name="Singh M."/>
            <person name="Singh A."/>
            <person name="Seah K."/>
            <person name="Emmerich C."/>
        </authorList>
    </citation>
    <scope>NUCLEOTIDE SEQUENCE</scope>
    <source>
        <strain evidence="7">ATCC30299</strain>
    </source>
</reference>
<evidence type="ECO:0000313" key="8">
    <source>
        <dbReference type="Proteomes" id="UP001162131"/>
    </source>
</evidence>
<evidence type="ECO:0000313" key="7">
    <source>
        <dbReference type="EMBL" id="CAG9319128.1"/>
    </source>
</evidence>
<feature type="transmembrane region" description="Helical" evidence="5">
    <location>
        <begin position="1045"/>
        <end position="1066"/>
    </location>
</feature>
<dbReference type="GO" id="GO:0016020">
    <property type="term" value="C:membrane"/>
    <property type="evidence" value="ECO:0007669"/>
    <property type="project" value="UniProtKB-SubCell"/>
</dbReference>
<feature type="transmembrane region" description="Helical" evidence="5">
    <location>
        <begin position="902"/>
        <end position="924"/>
    </location>
</feature>
<dbReference type="Proteomes" id="UP001162131">
    <property type="component" value="Unassembled WGS sequence"/>
</dbReference>
<keyword evidence="3 5" id="KW-1133">Transmembrane helix</keyword>
<evidence type="ECO:0000256" key="4">
    <source>
        <dbReference type="ARBA" id="ARBA00023136"/>
    </source>
</evidence>
<dbReference type="SUPFAM" id="SSF53822">
    <property type="entry name" value="Periplasmic binding protein-like I"/>
    <property type="match status" value="1"/>
</dbReference>